<dbReference type="GO" id="GO:0000428">
    <property type="term" value="C:DNA-directed RNA polymerase complex"/>
    <property type="evidence" value="ECO:0007669"/>
    <property type="project" value="UniProtKB-KW"/>
</dbReference>
<keyword evidence="9" id="KW-0460">Magnesium</keyword>
<dbReference type="RefSeq" id="WP_259123799.1">
    <property type="nucleotide sequence ID" value="NZ_JANTZO010000005.1"/>
</dbReference>
<dbReference type="Gene3D" id="3.90.980.10">
    <property type="entry name" value="DNA primase, catalytic core, N-terminal domain"/>
    <property type="match status" value="1"/>
</dbReference>
<dbReference type="InterPro" id="IPR002694">
    <property type="entry name" value="Znf_CHC2"/>
</dbReference>
<evidence type="ECO:0000256" key="1">
    <source>
        <dbReference type="ARBA" id="ARBA00022478"/>
    </source>
</evidence>
<evidence type="ECO:0000256" key="13">
    <source>
        <dbReference type="SAM" id="MobiDB-lite"/>
    </source>
</evidence>
<dbReference type="InterPro" id="IPR034151">
    <property type="entry name" value="TOPRIM_DnaG_bac"/>
</dbReference>
<evidence type="ECO:0000256" key="9">
    <source>
        <dbReference type="ARBA" id="ARBA00022842"/>
    </source>
</evidence>
<keyword evidence="10 12" id="KW-0238">DNA-binding</keyword>
<evidence type="ECO:0000256" key="7">
    <source>
        <dbReference type="ARBA" id="ARBA00022771"/>
    </source>
</evidence>
<dbReference type="GO" id="GO:0003899">
    <property type="term" value="F:DNA-directed RNA polymerase activity"/>
    <property type="evidence" value="ECO:0007669"/>
    <property type="project" value="UniProtKB-UniRule"/>
</dbReference>
<feature type="domain" description="Toprim" evidence="14">
    <location>
        <begin position="265"/>
        <end position="346"/>
    </location>
</feature>
<dbReference type="SMART" id="SM00493">
    <property type="entry name" value="TOPRIM"/>
    <property type="match status" value="1"/>
</dbReference>
<dbReference type="HAMAP" id="MF_00974">
    <property type="entry name" value="DNA_primase_DnaG"/>
    <property type="match status" value="1"/>
</dbReference>
<comment type="catalytic activity">
    <reaction evidence="12">
        <text>ssDNA + n NTP = ssDNA/pppN(pN)n-1 hybrid + (n-1) diphosphate.</text>
        <dbReference type="EC" id="2.7.7.101"/>
    </reaction>
</comment>
<feature type="compositionally biased region" description="Basic and acidic residues" evidence="13">
    <location>
        <begin position="486"/>
        <end position="506"/>
    </location>
</feature>
<comment type="similarity">
    <text evidence="12">Belongs to the DnaG primase family.</text>
</comment>
<evidence type="ECO:0000259" key="14">
    <source>
        <dbReference type="PROSITE" id="PS50880"/>
    </source>
</evidence>
<proteinExistence type="inferred from homology"/>
<dbReference type="CDD" id="cd03364">
    <property type="entry name" value="TOPRIM_DnaG_primases"/>
    <property type="match status" value="1"/>
</dbReference>
<dbReference type="PANTHER" id="PTHR30313">
    <property type="entry name" value="DNA PRIMASE"/>
    <property type="match status" value="1"/>
</dbReference>
<keyword evidence="2 12" id="KW-0639">Primosome</keyword>
<dbReference type="Proteomes" id="UP001155057">
    <property type="component" value="Unassembled WGS sequence"/>
</dbReference>
<evidence type="ECO:0000313" key="15">
    <source>
        <dbReference type="EMBL" id="MCS3709866.1"/>
    </source>
</evidence>
<name>A0A9X2Q5L5_9BACT</name>
<dbReference type="AlphaFoldDB" id="A0A9X2Q5L5"/>
<keyword evidence="11 12" id="KW-0804">Transcription</keyword>
<dbReference type="GO" id="GO:0006269">
    <property type="term" value="P:DNA replication, synthesis of primer"/>
    <property type="evidence" value="ECO:0007669"/>
    <property type="project" value="UniProtKB-UniRule"/>
</dbReference>
<evidence type="ECO:0000256" key="8">
    <source>
        <dbReference type="ARBA" id="ARBA00022833"/>
    </source>
</evidence>
<dbReference type="InterPro" id="IPR006295">
    <property type="entry name" value="DNA_primase_DnaG"/>
</dbReference>
<dbReference type="GO" id="GO:0008270">
    <property type="term" value="F:zinc ion binding"/>
    <property type="evidence" value="ECO:0007669"/>
    <property type="project" value="UniProtKB-KW"/>
</dbReference>
<dbReference type="InterPro" id="IPR006171">
    <property type="entry name" value="TOPRIM_dom"/>
</dbReference>
<comment type="subunit">
    <text evidence="12">Monomer. Interacts with DnaB.</text>
</comment>
<evidence type="ECO:0000256" key="5">
    <source>
        <dbReference type="ARBA" id="ARBA00022705"/>
    </source>
</evidence>
<dbReference type="InterPro" id="IPR013264">
    <property type="entry name" value="DNAG_N"/>
</dbReference>
<dbReference type="NCBIfam" id="TIGR01391">
    <property type="entry name" value="dnaG"/>
    <property type="match status" value="1"/>
</dbReference>
<evidence type="ECO:0000256" key="3">
    <source>
        <dbReference type="ARBA" id="ARBA00022679"/>
    </source>
</evidence>
<reference evidence="15" key="1">
    <citation type="submission" date="2022-08" db="EMBL/GenBank/DDBJ databases">
        <title>Genomic Encyclopedia of Type Strains, Phase V (KMG-V): Genome sequencing to study the core and pangenomes of soil and plant-associated prokaryotes.</title>
        <authorList>
            <person name="Whitman W."/>
        </authorList>
    </citation>
    <scope>NUCLEOTIDE SEQUENCE</scope>
    <source>
        <strain evidence="15">SP3049</strain>
    </source>
</reference>
<gene>
    <name evidence="12" type="primary">dnaG</name>
    <name evidence="15" type="ORF">GGP61_001470</name>
</gene>
<dbReference type="SMART" id="SM00400">
    <property type="entry name" value="ZnF_CHCC"/>
    <property type="match status" value="1"/>
</dbReference>
<evidence type="ECO:0000256" key="2">
    <source>
        <dbReference type="ARBA" id="ARBA00022515"/>
    </source>
</evidence>
<keyword evidence="7" id="KW-0863">Zinc-finger</keyword>
<dbReference type="InterPro" id="IPR050219">
    <property type="entry name" value="DnaG_primase"/>
</dbReference>
<dbReference type="Pfam" id="PF01807">
    <property type="entry name" value="Zn_ribbon_DnaG"/>
    <property type="match status" value="1"/>
</dbReference>
<feature type="region of interest" description="Disordered" evidence="13">
    <location>
        <begin position="461"/>
        <end position="519"/>
    </location>
</feature>
<dbReference type="EC" id="2.7.7.101" evidence="12"/>
<comment type="caution">
    <text evidence="15">The sequence shown here is derived from an EMBL/GenBank/DDBJ whole genome shotgun (WGS) entry which is preliminary data.</text>
</comment>
<keyword evidence="3 12" id="KW-0808">Transferase</keyword>
<dbReference type="InterPro" id="IPR030846">
    <property type="entry name" value="DnaG_bac"/>
</dbReference>
<dbReference type="EMBL" id="JANUAE010000004">
    <property type="protein sequence ID" value="MCS3709866.1"/>
    <property type="molecule type" value="Genomic_DNA"/>
</dbReference>
<evidence type="ECO:0000256" key="6">
    <source>
        <dbReference type="ARBA" id="ARBA00022723"/>
    </source>
</evidence>
<dbReference type="PANTHER" id="PTHR30313:SF2">
    <property type="entry name" value="DNA PRIMASE"/>
    <property type="match status" value="1"/>
</dbReference>
<dbReference type="Pfam" id="PF08275">
    <property type="entry name" value="DNAG_N"/>
    <property type="match status" value="1"/>
</dbReference>
<dbReference type="Gene3D" id="3.40.1360.10">
    <property type="match status" value="1"/>
</dbReference>
<comment type="function">
    <text evidence="12">RNA polymerase that catalyzes the synthesis of short RNA molecules used as primers for DNA polymerase during DNA replication.</text>
</comment>
<keyword evidence="8" id="KW-0862">Zinc</keyword>
<keyword evidence="1 12" id="KW-0240">DNA-directed RNA polymerase</keyword>
<dbReference type="GO" id="GO:0003677">
    <property type="term" value="F:DNA binding"/>
    <property type="evidence" value="ECO:0007669"/>
    <property type="project" value="UniProtKB-KW"/>
</dbReference>
<protein>
    <recommendedName>
        <fullName evidence="12">DNA primase</fullName>
        <ecNumber evidence="12">2.7.7.101</ecNumber>
    </recommendedName>
</protein>
<dbReference type="GO" id="GO:1990077">
    <property type="term" value="C:primosome complex"/>
    <property type="evidence" value="ECO:0007669"/>
    <property type="project" value="UniProtKB-KW"/>
</dbReference>
<keyword evidence="4 12" id="KW-0548">Nucleotidyltransferase</keyword>
<evidence type="ECO:0000256" key="12">
    <source>
        <dbReference type="HAMAP-Rule" id="MF_00974"/>
    </source>
</evidence>
<evidence type="ECO:0000256" key="10">
    <source>
        <dbReference type="ARBA" id="ARBA00023125"/>
    </source>
</evidence>
<dbReference type="SUPFAM" id="SSF57783">
    <property type="entry name" value="Zinc beta-ribbon"/>
    <property type="match status" value="1"/>
</dbReference>
<dbReference type="GO" id="GO:0005737">
    <property type="term" value="C:cytoplasm"/>
    <property type="evidence" value="ECO:0007669"/>
    <property type="project" value="TreeGrafter"/>
</dbReference>
<comment type="caution">
    <text evidence="12">Lacks conserved residue(s) required for the propagation of feature annotation.</text>
</comment>
<sequence>MSFSTEGKDPSEVAQKVKDAVDFRKVVGETHQIEKRYADYAMVLCPFHDDTNASMRVDRDGYYKCWACDASGDLIDWVQEIESVGGFWDAVQLVAKRQGLDITFERSPSGEKERKKAIRNVLENALSYYRKAFVEFNVGERAREYLLEERGLSSETLEEFRVGYAPKEEEKRYTKNVGPGVKEEVLLEAGILQDGEFGVYSPWEGRVIFPIEDRLGRPIGMAGRVVPGKSNSDRKYINSPETSLYKKSDVLYGLSRARRPIRSAGQAVVVEGYTDVLQLHSIGLRNVVATCGTSFTDKMAKALERVTDRVMLVLDGDEAGRSSEKKALGKLLPADVIPTIVPMPIGKDPADLVGEVEGDEPDEEVRSIIENREMGFVEFMRMEAKRTDQAESPEGRAELKKHVAVMIGKIDNRILRNEYIKDAARGMDVLPEAMYEMVQAARGESVKKRVWKHFKTLGLRDEPASTNSRSKKREKAQETGGADEEESRRDGKKSERSGSAEPEESRRKQRQRVLKRMAERDLLTRGKASVSAAKKVAKKAKSKMEERPEMVERLILCLGLKLGCGGLEGCRRVLEAKKIEDRAVRQGFRKGWEIMMENRGEAVSKTDFPYEYRAPLEKIGAWSEEIEEIGKRVGIDGEALQERPEAGLRGALAGWRAFWINVKRKEVYEQRQRTLEFETIKLSLEEERRLKEEEGRVESLIEGRKEGIELKGQSESAERTEAVVSGA</sequence>
<dbReference type="PROSITE" id="PS50880">
    <property type="entry name" value="TOPRIM"/>
    <property type="match status" value="1"/>
</dbReference>
<evidence type="ECO:0000256" key="11">
    <source>
        <dbReference type="ARBA" id="ARBA00023163"/>
    </source>
</evidence>
<dbReference type="InterPro" id="IPR037068">
    <property type="entry name" value="DNA_primase_core_N_sf"/>
</dbReference>
<evidence type="ECO:0000256" key="4">
    <source>
        <dbReference type="ARBA" id="ARBA00022695"/>
    </source>
</evidence>
<dbReference type="Pfam" id="PF13155">
    <property type="entry name" value="Toprim_2"/>
    <property type="match status" value="1"/>
</dbReference>
<keyword evidence="6" id="KW-0479">Metal-binding</keyword>
<dbReference type="InterPro" id="IPR036977">
    <property type="entry name" value="DNA_primase_Znf_CHC2"/>
</dbReference>
<accession>A0A9X2Q5L5</accession>
<evidence type="ECO:0000313" key="16">
    <source>
        <dbReference type="Proteomes" id="UP001155057"/>
    </source>
</evidence>
<keyword evidence="5 12" id="KW-0235">DNA replication</keyword>
<dbReference type="SUPFAM" id="SSF56731">
    <property type="entry name" value="DNA primase core"/>
    <property type="match status" value="1"/>
</dbReference>
<dbReference type="Gene3D" id="3.90.580.10">
    <property type="entry name" value="Zinc finger, CHC2-type domain"/>
    <property type="match status" value="1"/>
</dbReference>
<organism evidence="15 16">
    <name type="scientific">Salinibacter ruber</name>
    <dbReference type="NCBI Taxonomy" id="146919"/>
    <lineage>
        <taxon>Bacteria</taxon>
        <taxon>Pseudomonadati</taxon>
        <taxon>Rhodothermota</taxon>
        <taxon>Rhodothermia</taxon>
        <taxon>Rhodothermales</taxon>
        <taxon>Salinibacteraceae</taxon>
        <taxon>Salinibacter</taxon>
    </lineage>
</organism>